<evidence type="ECO:0000256" key="4">
    <source>
        <dbReference type="ARBA" id="ARBA00022701"/>
    </source>
</evidence>
<sequence length="599" mass="68621">MEDNYRSTFSPHMGSLRSPAKRPLYRNQDESFTLNHDNTLYHEYPNKPFINDDYRQTKPTKAYPENNRTAVISALKNLQDKIRKLELERGAAEDNLKSLAIETNKYRDILQRDRDIEEPRQSAVSKNTQGRESDLPFSSNHVTLNLHQENGGISPKSQPSFSQDRDGEVTSLSTRYSLNSHPDVKDDARKMLSQSRELESQLSSAETRSQLLEKQLDYMRKMVQNAESDRQDAMVTNALMKTKDRYGLSTTELKDHDHKISDLEREHLKLTATQTLSENKIRELEEKLQEEKHHRKLLEEKAVENKIRELEEKLQEEKHHRKLLEEKAVELETMAATNRILMEADLDEPSSKSKPKRPAKKKKKVVAKSGKRHCSDPTKHYRLNLAEIPFVAGTSLTPSHSVGGNVQRVLALMKSHNMALCSELSDNRSSSPSSGSSNGSLNNDLADLLLQLQDEFGQMSFEHQEISNEINEATDHKVREDLERELEALVSRMEAKSQQISKVRKHQQKLEEKKKKMKKRPNSAKQIDSKETTPRTKSSCSNYSSGNGEVEVTTTIRTKGSNVGKVQVRPHSGHKVSLNVLKDMKKLQTTLRKDDLKWE</sequence>
<keyword evidence="6" id="KW-0206">Cytoskeleton</keyword>
<feature type="domain" description="Cep57 centrosome microtubule-binding" evidence="9">
    <location>
        <begin position="440"/>
        <end position="506"/>
    </location>
</feature>
<dbReference type="AlphaFoldDB" id="A0A8S3UML0"/>
<dbReference type="Gene3D" id="1.20.58.90">
    <property type="match status" value="1"/>
</dbReference>
<gene>
    <name evidence="11" type="ORF">MEDL_58550</name>
</gene>
<evidence type="ECO:0000256" key="5">
    <source>
        <dbReference type="ARBA" id="ARBA00023054"/>
    </source>
</evidence>
<dbReference type="InterPro" id="IPR024957">
    <property type="entry name" value="Cep57_MT-bd_dom"/>
</dbReference>
<dbReference type="GO" id="GO:0005874">
    <property type="term" value="C:microtubule"/>
    <property type="evidence" value="ECO:0007669"/>
    <property type="project" value="UniProtKB-KW"/>
</dbReference>
<keyword evidence="5 7" id="KW-0175">Coiled coil</keyword>
<accession>A0A8S3UML0</accession>
<dbReference type="Pfam" id="PF14073">
    <property type="entry name" value="Cep57_CLD"/>
    <property type="match status" value="2"/>
</dbReference>
<reference evidence="11" key="1">
    <citation type="submission" date="2021-03" db="EMBL/GenBank/DDBJ databases">
        <authorList>
            <person name="Bekaert M."/>
        </authorList>
    </citation>
    <scope>NUCLEOTIDE SEQUENCE</scope>
</reference>
<dbReference type="OrthoDB" id="76453at2759"/>
<evidence type="ECO:0000256" key="1">
    <source>
        <dbReference type="ARBA" id="ARBA00004300"/>
    </source>
</evidence>
<dbReference type="InterPro" id="IPR025913">
    <property type="entry name" value="Cep57_CLD"/>
</dbReference>
<feature type="compositionally biased region" description="Polar residues" evidence="8">
    <location>
        <begin position="135"/>
        <end position="148"/>
    </location>
</feature>
<feature type="compositionally biased region" description="Polar residues" evidence="8">
    <location>
        <begin position="1"/>
        <end position="10"/>
    </location>
</feature>
<evidence type="ECO:0000256" key="6">
    <source>
        <dbReference type="ARBA" id="ARBA00023212"/>
    </source>
</evidence>
<dbReference type="PANTHER" id="PTHR19336">
    <property type="entry name" value="UNCHARACTERIZED DUF1167"/>
    <property type="match status" value="1"/>
</dbReference>
<keyword evidence="3" id="KW-0963">Cytoplasm</keyword>
<feature type="compositionally biased region" description="Basic residues" evidence="8">
    <location>
        <begin position="353"/>
        <end position="372"/>
    </location>
</feature>
<feature type="region of interest" description="Disordered" evidence="8">
    <location>
        <begin position="493"/>
        <end position="551"/>
    </location>
</feature>
<evidence type="ECO:0000259" key="10">
    <source>
        <dbReference type="Pfam" id="PF14073"/>
    </source>
</evidence>
<evidence type="ECO:0000256" key="2">
    <source>
        <dbReference type="ARBA" id="ARBA00008179"/>
    </source>
</evidence>
<dbReference type="GO" id="GO:0043015">
    <property type="term" value="F:gamma-tubulin binding"/>
    <property type="evidence" value="ECO:0007669"/>
    <property type="project" value="InterPro"/>
</dbReference>
<feature type="compositionally biased region" description="Low complexity" evidence="8">
    <location>
        <begin position="192"/>
        <end position="204"/>
    </location>
</feature>
<organism evidence="11 12">
    <name type="scientific">Mytilus edulis</name>
    <name type="common">Blue mussel</name>
    <dbReference type="NCBI Taxonomy" id="6550"/>
    <lineage>
        <taxon>Eukaryota</taxon>
        <taxon>Metazoa</taxon>
        <taxon>Spiralia</taxon>
        <taxon>Lophotrochozoa</taxon>
        <taxon>Mollusca</taxon>
        <taxon>Bivalvia</taxon>
        <taxon>Autobranchia</taxon>
        <taxon>Pteriomorphia</taxon>
        <taxon>Mytilida</taxon>
        <taxon>Mytiloidea</taxon>
        <taxon>Mytilidae</taxon>
        <taxon>Mytilinae</taxon>
        <taxon>Mytilus</taxon>
    </lineage>
</organism>
<dbReference type="InterPro" id="IPR051756">
    <property type="entry name" value="Centrosomal_MT-associated"/>
</dbReference>
<feature type="region of interest" description="Disordered" evidence="8">
    <location>
        <begin position="423"/>
        <end position="442"/>
    </location>
</feature>
<dbReference type="EMBL" id="CAJPWZ010002875">
    <property type="protein sequence ID" value="CAG2246582.1"/>
    <property type="molecule type" value="Genomic_DNA"/>
</dbReference>
<evidence type="ECO:0000256" key="7">
    <source>
        <dbReference type="SAM" id="Coils"/>
    </source>
</evidence>
<keyword evidence="12" id="KW-1185">Reference proteome</keyword>
<protein>
    <submittedName>
        <fullName evidence="11">CEP57</fullName>
    </submittedName>
</protein>
<comment type="subcellular location">
    <subcellularLocation>
        <location evidence="1">Cytoplasm</location>
        <location evidence="1">Cytoskeleton</location>
        <location evidence="1">Microtubule organizing center</location>
        <location evidence="1">Centrosome</location>
    </subcellularLocation>
</comment>
<feature type="compositionally biased region" description="Polar residues" evidence="8">
    <location>
        <begin position="535"/>
        <end position="551"/>
    </location>
</feature>
<dbReference type="GO" id="GO:0008017">
    <property type="term" value="F:microtubule binding"/>
    <property type="evidence" value="ECO:0007669"/>
    <property type="project" value="InterPro"/>
</dbReference>
<comment type="caution">
    <text evidence="11">The sequence shown here is derived from an EMBL/GenBank/DDBJ whole genome shotgun (WGS) entry which is preliminary data.</text>
</comment>
<evidence type="ECO:0000313" key="11">
    <source>
        <dbReference type="EMBL" id="CAG2246582.1"/>
    </source>
</evidence>
<feature type="region of interest" description="Disordered" evidence="8">
    <location>
        <begin position="112"/>
        <end position="207"/>
    </location>
</feature>
<feature type="domain" description="Cep57 centrosome localisation" evidence="10">
    <location>
        <begin position="70"/>
        <end position="132"/>
    </location>
</feature>
<dbReference type="Pfam" id="PF06657">
    <property type="entry name" value="Cep57_MT_bd"/>
    <property type="match status" value="1"/>
</dbReference>
<name>A0A8S3UML0_MYTED</name>
<keyword evidence="4" id="KW-0493">Microtubule</keyword>
<evidence type="ECO:0000256" key="3">
    <source>
        <dbReference type="ARBA" id="ARBA00022490"/>
    </source>
</evidence>
<feature type="region of interest" description="Disordered" evidence="8">
    <location>
        <begin position="343"/>
        <end position="377"/>
    </location>
</feature>
<dbReference type="PANTHER" id="PTHR19336:SF9">
    <property type="entry name" value="SPINDLE POLE BODY PROTEIN PPC89"/>
    <property type="match status" value="1"/>
</dbReference>
<evidence type="ECO:0000313" key="12">
    <source>
        <dbReference type="Proteomes" id="UP000683360"/>
    </source>
</evidence>
<feature type="region of interest" description="Disordered" evidence="8">
    <location>
        <begin position="1"/>
        <end position="22"/>
    </location>
</feature>
<dbReference type="Proteomes" id="UP000683360">
    <property type="component" value="Unassembled WGS sequence"/>
</dbReference>
<comment type="similarity">
    <text evidence="2">Belongs to the translokin family.</text>
</comment>
<evidence type="ECO:0000259" key="9">
    <source>
        <dbReference type="Pfam" id="PF06657"/>
    </source>
</evidence>
<proteinExistence type="inferred from homology"/>
<feature type="compositionally biased region" description="Polar residues" evidence="8">
    <location>
        <begin position="170"/>
        <end position="180"/>
    </location>
</feature>
<evidence type="ECO:0000256" key="8">
    <source>
        <dbReference type="SAM" id="MobiDB-lite"/>
    </source>
</evidence>
<feature type="domain" description="Cep57 centrosome localisation" evidence="10">
    <location>
        <begin position="182"/>
        <end position="303"/>
    </location>
</feature>
<dbReference type="GO" id="GO:0042802">
    <property type="term" value="F:identical protein binding"/>
    <property type="evidence" value="ECO:0007669"/>
    <property type="project" value="InterPro"/>
</dbReference>
<feature type="coiled-coil region" evidence="7">
    <location>
        <begin position="68"/>
        <end position="102"/>
    </location>
</feature>
<feature type="coiled-coil region" evidence="7">
    <location>
        <begin position="253"/>
        <end position="334"/>
    </location>
</feature>
<dbReference type="GO" id="GO:0005813">
    <property type="term" value="C:centrosome"/>
    <property type="evidence" value="ECO:0007669"/>
    <property type="project" value="UniProtKB-SubCell"/>
</dbReference>